<dbReference type="InterPro" id="IPR002918">
    <property type="entry name" value="Lipase_EstA/Esterase_EstB"/>
</dbReference>
<dbReference type="Pfam" id="PF01674">
    <property type="entry name" value="Lipase_2"/>
    <property type="match status" value="1"/>
</dbReference>
<proteinExistence type="predicted"/>
<dbReference type="Gene3D" id="2.60.40.2200">
    <property type="match status" value="1"/>
</dbReference>
<dbReference type="AlphaFoldDB" id="A0A8J3YT60"/>
<comment type="caution">
    <text evidence="4">The sequence shown here is derived from an EMBL/GenBank/DDBJ whole genome shotgun (WGS) entry which is preliminary data.</text>
</comment>
<evidence type="ECO:0000313" key="4">
    <source>
        <dbReference type="EMBL" id="GIJ49430.1"/>
    </source>
</evidence>
<feature type="domain" description="AFL C-terminal" evidence="2">
    <location>
        <begin position="203"/>
        <end position="296"/>
    </location>
</feature>
<accession>A0A8J3YT60</accession>
<dbReference type="Pfam" id="PF21768">
    <property type="entry name" value="AF_1763-like_C"/>
    <property type="match status" value="1"/>
</dbReference>
<dbReference type="Pfam" id="PF18067">
    <property type="entry name" value="Lipase_C"/>
    <property type="match status" value="1"/>
</dbReference>
<dbReference type="GO" id="GO:0016042">
    <property type="term" value="P:lipid catabolic process"/>
    <property type="evidence" value="ECO:0007669"/>
    <property type="project" value="InterPro"/>
</dbReference>
<evidence type="ECO:0000259" key="2">
    <source>
        <dbReference type="Pfam" id="PF18067"/>
    </source>
</evidence>
<keyword evidence="1" id="KW-0732">Signal</keyword>
<dbReference type="SUPFAM" id="SSF53474">
    <property type="entry name" value="alpha/beta-Hydrolases"/>
    <property type="match status" value="1"/>
</dbReference>
<sequence length="427" mass="46082">MKIHRLIPVLALLTTFLSNPALADTPVKHRPIVFLHGSAGSGLQYETQAKRFAGNGYPAEYIEAHEYDSPNIAAVLPDVYAGLDARIGRLLSATGADRVDLAAHSLGTFVMQGYLNSSPARAARVAHYVNLDGRTAAAPPGGVPTLAIWGEGDQTRAIAGATNTYLPDQSHTQTVTSQESFVAQYTFFNGSAPRTSQVKRGPTTLAGRAVLFPSNAGVTGARLEIYRVGALTGHRLSHRPLHTYELSGDGAFGPFRADPDARYEFAIVYAGGQTHHLYFQPFRRTDRLIRLLTSRPGEGIGALTETGPHHSNLTISRNKEWWGDQGEAGDAVFVNGTNVLNAANSPRVKRVIGMFAYDANVDRVTDLSAPIPAFYSQTFITGMDVYVPARGIVALAVRPRGGGLDVVNVPAWPSDRHRIGVQVNDYR</sequence>
<protein>
    <submittedName>
        <fullName evidence="4">Lipase</fullName>
    </submittedName>
</protein>
<organism evidence="4 5">
    <name type="scientific">Virgisporangium aliadipatigenens</name>
    <dbReference type="NCBI Taxonomy" id="741659"/>
    <lineage>
        <taxon>Bacteria</taxon>
        <taxon>Bacillati</taxon>
        <taxon>Actinomycetota</taxon>
        <taxon>Actinomycetes</taxon>
        <taxon>Micromonosporales</taxon>
        <taxon>Micromonosporaceae</taxon>
        <taxon>Virgisporangium</taxon>
    </lineage>
</organism>
<gene>
    <name evidence="4" type="ORF">Val02_63160</name>
</gene>
<feature type="domain" description="AF-1763-like C-terminal" evidence="3">
    <location>
        <begin position="316"/>
        <end position="425"/>
    </location>
</feature>
<evidence type="ECO:0000259" key="3">
    <source>
        <dbReference type="Pfam" id="PF21768"/>
    </source>
</evidence>
<feature type="chain" id="PRO_5035168281" evidence="1">
    <location>
        <begin position="24"/>
        <end position="427"/>
    </location>
</feature>
<dbReference type="RefSeq" id="WP_239153476.1">
    <property type="nucleotide sequence ID" value="NZ_BOPF01000028.1"/>
</dbReference>
<reference evidence="4" key="1">
    <citation type="submission" date="2021-01" db="EMBL/GenBank/DDBJ databases">
        <title>Whole genome shotgun sequence of Virgisporangium aliadipatigenens NBRC 105644.</title>
        <authorList>
            <person name="Komaki H."/>
            <person name="Tamura T."/>
        </authorList>
    </citation>
    <scope>NUCLEOTIDE SEQUENCE</scope>
    <source>
        <strain evidence="4">NBRC 105644</strain>
    </source>
</reference>
<dbReference type="InterPro" id="IPR049036">
    <property type="entry name" value="AF_1763-like_C"/>
</dbReference>
<evidence type="ECO:0000313" key="5">
    <source>
        <dbReference type="Proteomes" id="UP000619260"/>
    </source>
</evidence>
<name>A0A8J3YT60_9ACTN</name>
<dbReference type="Gene3D" id="2.60.40.2190">
    <property type="match status" value="1"/>
</dbReference>
<dbReference type="InterPro" id="IPR040664">
    <property type="entry name" value="AFL_C"/>
</dbReference>
<dbReference type="Gene3D" id="3.40.50.1820">
    <property type="entry name" value="alpha/beta hydrolase"/>
    <property type="match status" value="1"/>
</dbReference>
<evidence type="ECO:0000256" key="1">
    <source>
        <dbReference type="SAM" id="SignalP"/>
    </source>
</evidence>
<keyword evidence="5" id="KW-1185">Reference proteome</keyword>
<dbReference type="InterPro" id="IPR029058">
    <property type="entry name" value="AB_hydrolase_fold"/>
</dbReference>
<feature type="signal peptide" evidence="1">
    <location>
        <begin position="1"/>
        <end position="23"/>
    </location>
</feature>
<dbReference type="Proteomes" id="UP000619260">
    <property type="component" value="Unassembled WGS sequence"/>
</dbReference>
<dbReference type="GO" id="GO:0016787">
    <property type="term" value="F:hydrolase activity"/>
    <property type="evidence" value="ECO:0007669"/>
    <property type="project" value="InterPro"/>
</dbReference>
<dbReference type="EMBL" id="BOPF01000028">
    <property type="protein sequence ID" value="GIJ49430.1"/>
    <property type="molecule type" value="Genomic_DNA"/>
</dbReference>